<dbReference type="InterPro" id="IPR009835">
    <property type="entry name" value="SrtB"/>
</dbReference>
<dbReference type="Proteomes" id="UP000308489">
    <property type="component" value="Chromosome 1"/>
</dbReference>
<evidence type="ECO:0000313" key="5">
    <source>
        <dbReference type="Proteomes" id="UP000308489"/>
    </source>
</evidence>
<evidence type="ECO:0000256" key="3">
    <source>
        <dbReference type="SAM" id="Phobius"/>
    </source>
</evidence>
<dbReference type="InterPro" id="IPR005754">
    <property type="entry name" value="Sortase"/>
</dbReference>
<sequence length="258" mass="30184">MGKGLNMIFNKDIKIIRKIIFIISFIVFLFSGISLINVIYKSHKNKKLNDELSNTLSQIVENQLNKNNTDNRNLIQELLDINSDIKGSIKIENTKINYPVVQCENNEFYIKNDIKKNESKYGTIFIDYRNKLTSNSLSGQNIVLYGHNMKDGSMFADLKGFRDREFFNNNNVIELTIFPEKYKFQVFSVLIIEADFDYRKTFFNNSKDMDSYLKRIQKSALYFKDTELNCKDTIITLSTCSYERENSRIVVQGKLIKD</sequence>
<keyword evidence="1" id="KW-0378">Hydrolase</keyword>
<dbReference type="Gene3D" id="2.40.260.10">
    <property type="entry name" value="Sortase"/>
    <property type="match status" value="1"/>
</dbReference>
<evidence type="ECO:0000256" key="1">
    <source>
        <dbReference type="ARBA" id="ARBA00022801"/>
    </source>
</evidence>
<dbReference type="CDD" id="cd05826">
    <property type="entry name" value="Sortase_B"/>
    <property type="match status" value="1"/>
</dbReference>
<dbReference type="Pfam" id="PF04203">
    <property type="entry name" value="Sortase"/>
    <property type="match status" value="1"/>
</dbReference>
<gene>
    <name evidence="4" type="ORF">NCTC503_01868</name>
</gene>
<evidence type="ECO:0000313" key="4">
    <source>
        <dbReference type="EMBL" id="VTQ91869.1"/>
    </source>
</evidence>
<reference evidence="4 5" key="1">
    <citation type="submission" date="2019-05" db="EMBL/GenBank/DDBJ databases">
        <authorList>
            <consortium name="Pathogen Informatics"/>
        </authorList>
    </citation>
    <scope>NUCLEOTIDE SEQUENCE [LARGE SCALE GENOMIC DNA]</scope>
    <source>
        <strain evidence="4 5">NCTC503</strain>
    </source>
</reference>
<dbReference type="InterPro" id="IPR023365">
    <property type="entry name" value="Sortase_dom-sf"/>
</dbReference>
<dbReference type="EMBL" id="LR590481">
    <property type="protein sequence ID" value="VTQ91869.1"/>
    <property type="molecule type" value="Genomic_DNA"/>
</dbReference>
<dbReference type="SUPFAM" id="SSF63817">
    <property type="entry name" value="Sortase"/>
    <property type="match status" value="1"/>
</dbReference>
<dbReference type="AlphaFoldDB" id="A0A4U9RJ47"/>
<dbReference type="GO" id="GO:0016787">
    <property type="term" value="F:hydrolase activity"/>
    <property type="evidence" value="ECO:0007669"/>
    <property type="project" value="UniProtKB-KW"/>
</dbReference>
<keyword evidence="3" id="KW-1133">Transmembrane helix</keyword>
<name>A0A4U9RJ47_HATHI</name>
<keyword evidence="5" id="KW-1185">Reference proteome</keyword>
<protein>
    <submittedName>
        <fullName evidence="4">Sortase B</fullName>
    </submittedName>
</protein>
<accession>A0A4U9RJ47</accession>
<feature type="transmembrane region" description="Helical" evidence="3">
    <location>
        <begin position="20"/>
        <end position="40"/>
    </location>
</feature>
<proteinExistence type="predicted"/>
<keyword evidence="3" id="KW-0812">Transmembrane</keyword>
<evidence type="ECO:0000256" key="2">
    <source>
        <dbReference type="PIRSR" id="PIRSR605754-1"/>
    </source>
</evidence>
<feature type="active site" description="Acyl-thioester intermediate" evidence="2">
    <location>
        <position position="240"/>
    </location>
</feature>
<feature type="active site" description="Proton donor/acceptor" evidence="2">
    <location>
        <position position="147"/>
    </location>
</feature>
<dbReference type="KEGG" id="hhw:NCTC503_01868"/>
<dbReference type="NCBIfam" id="TIGR03064">
    <property type="entry name" value="sortase_srtB"/>
    <property type="match status" value="1"/>
</dbReference>
<organism evidence="4 5">
    <name type="scientific">Hathewaya histolytica</name>
    <name type="common">Clostridium histolyticum</name>
    <dbReference type="NCBI Taxonomy" id="1498"/>
    <lineage>
        <taxon>Bacteria</taxon>
        <taxon>Bacillati</taxon>
        <taxon>Bacillota</taxon>
        <taxon>Clostridia</taxon>
        <taxon>Eubacteriales</taxon>
        <taxon>Clostridiaceae</taxon>
        <taxon>Hathewaya</taxon>
    </lineage>
</organism>
<keyword evidence="3" id="KW-0472">Membrane</keyword>